<reference evidence="13" key="1">
    <citation type="journal article" date="2014" name="Int. J. Syst. Evol. Microbiol.">
        <title>Complete genome sequence of Corynebacterium casei LMG S-19264T (=DSM 44701T), isolated from a smear-ripened cheese.</title>
        <authorList>
            <consortium name="US DOE Joint Genome Institute (JGI-PGF)"/>
            <person name="Walter F."/>
            <person name="Albersmeier A."/>
            <person name="Kalinowski J."/>
            <person name="Ruckert C."/>
        </authorList>
    </citation>
    <scope>NUCLEOTIDE SEQUENCE</scope>
    <source>
        <strain evidence="13">KCTC 22169</strain>
    </source>
</reference>
<dbReference type="Pfam" id="PF03600">
    <property type="entry name" value="CitMHS"/>
    <property type="match status" value="1"/>
</dbReference>
<keyword evidence="6" id="KW-0915">Sodium</keyword>
<evidence type="ECO:0000259" key="12">
    <source>
        <dbReference type="Pfam" id="PF03600"/>
    </source>
</evidence>
<evidence type="ECO:0000313" key="14">
    <source>
        <dbReference type="Proteomes" id="UP000626148"/>
    </source>
</evidence>
<dbReference type="GO" id="GO:0006814">
    <property type="term" value="P:sodium ion transport"/>
    <property type="evidence" value="ECO:0007669"/>
    <property type="project" value="UniProtKB-KW"/>
</dbReference>
<dbReference type="PANTHER" id="PTHR43269">
    <property type="entry name" value="SODIUM/PROTON ANTIPORTER 1-RELATED"/>
    <property type="match status" value="1"/>
</dbReference>
<dbReference type="NCBIfam" id="NF038006">
    <property type="entry name" value="NhaD_1"/>
    <property type="match status" value="1"/>
</dbReference>
<feature type="transmembrane region" description="Helical" evidence="11">
    <location>
        <begin position="204"/>
        <end position="224"/>
    </location>
</feature>
<keyword evidence="5 11" id="KW-1133">Transmembrane helix</keyword>
<dbReference type="GO" id="GO:0016020">
    <property type="term" value="C:membrane"/>
    <property type="evidence" value="ECO:0007669"/>
    <property type="project" value="UniProtKB-SubCell"/>
</dbReference>
<evidence type="ECO:0000256" key="10">
    <source>
        <dbReference type="ARBA" id="ARBA00025753"/>
    </source>
</evidence>
<keyword evidence="3" id="KW-0050">Antiport</keyword>
<dbReference type="InterPro" id="IPR045016">
    <property type="entry name" value="NhaD-like"/>
</dbReference>
<organism evidence="13 14">
    <name type="scientific">Saccharospirillum salsuginis</name>
    <dbReference type="NCBI Taxonomy" id="418750"/>
    <lineage>
        <taxon>Bacteria</taxon>
        <taxon>Pseudomonadati</taxon>
        <taxon>Pseudomonadota</taxon>
        <taxon>Gammaproteobacteria</taxon>
        <taxon>Oceanospirillales</taxon>
        <taxon>Saccharospirillaceae</taxon>
        <taxon>Saccharospirillum</taxon>
    </lineage>
</organism>
<evidence type="ECO:0000256" key="2">
    <source>
        <dbReference type="ARBA" id="ARBA00022448"/>
    </source>
</evidence>
<keyword evidence="7" id="KW-0406">Ion transport</keyword>
<dbReference type="RefSeq" id="WP_189609942.1">
    <property type="nucleotide sequence ID" value="NZ_BMXR01000007.1"/>
</dbReference>
<dbReference type="AlphaFoldDB" id="A0A918KDH6"/>
<evidence type="ECO:0000313" key="13">
    <source>
        <dbReference type="EMBL" id="GGX59398.1"/>
    </source>
</evidence>
<keyword evidence="8 11" id="KW-0472">Membrane</keyword>
<feature type="transmembrane region" description="Helical" evidence="11">
    <location>
        <begin position="167"/>
        <end position="184"/>
    </location>
</feature>
<comment type="caution">
    <text evidence="13">The sequence shown here is derived from an EMBL/GenBank/DDBJ whole genome shotgun (WGS) entry which is preliminary data.</text>
</comment>
<feature type="transmembrane region" description="Helical" evidence="11">
    <location>
        <begin position="33"/>
        <end position="54"/>
    </location>
</feature>
<evidence type="ECO:0000256" key="6">
    <source>
        <dbReference type="ARBA" id="ARBA00023053"/>
    </source>
</evidence>
<evidence type="ECO:0000256" key="9">
    <source>
        <dbReference type="ARBA" id="ARBA00023201"/>
    </source>
</evidence>
<dbReference type="GO" id="GO:0015297">
    <property type="term" value="F:antiporter activity"/>
    <property type="evidence" value="ECO:0007669"/>
    <property type="project" value="UniProtKB-KW"/>
</dbReference>
<evidence type="ECO:0000256" key="3">
    <source>
        <dbReference type="ARBA" id="ARBA00022449"/>
    </source>
</evidence>
<comment type="similarity">
    <text evidence="10">Belongs to the NhaD Na(+)/H(+) (TC 2.A.62) antiporter family.</text>
</comment>
<evidence type="ECO:0000256" key="8">
    <source>
        <dbReference type="ARBA" id="ARBA00023136"/>
    </source>
</evidence>
<evidence type="ECO:0000256" key="1">
    <source>
        <dbReference type="ARBA" id="ARBA00004141"/>
    </source>
</evidence>
<evidence type="ECO:0000256" key="4">
    <source>
        <dbReference type="ARBA" id="ARBA00022692"/>
    </source>
</evidence>
<protein>
    <submittedName>
        <fullName evidence="13">Sodium:proton antiporter</fullName>
    </submittedName>
</protein>
<feature type="transmembrane region" description="Helical" evidence="11">
    <location>
        <begin position="395"/>
        <end position="419"/>
    </location>
</feature>
<accession>A0A918KDH6</accession>
<proteinExistence type="inferred from homology"/>
<dbReference type="Proteomes" id="UP000626148">
    <property type="component" value="Unassembled WGS sequence"/>
</dbReference>
<feature type="transmembrane region" description="Helical" evidence="11">
    <location>
        <begin position="254"/>
        <end position="272"/>
    </location>
</feature>
<comment type="subcellular location">
    <subcellularLocation>
        <location evidence="1">Membrane</location>
        <topology evidence="1">Multi-pass membrane protein</topology>
    </subcellularLocation>
</comment>
<keyword evidence="2" id="KW-0813">Transport</keyword>
<keyword evidence="9" id="KW-0739">Sodium transport</keyword>
<name>A0A918KDH6_9GAMM</name>
<gene>
    <name evidence="13" type="ORF">GCM10007392_29110</name>
</gene>
<feature type="transmembrane region" description="Helical" evidence="11">
    <location>
        <begin position="354"/>
        <end position="375"/>
    </location>
</feature>
<feature type="transmembrane region" description="Helical" evidence="11">
    <location>
        <begin position="93"/>
        <end position="116"/>
    </location>
</feature>
<evidence type="ECO:0000256" key="5">
    <source>
        <dbReference type="ARBA" id="ARBA00022989"/>
    </source>
</evidence>
<dbReference type="EMBL" id="BMXR01000007">
    <property type="protein sequence ID" value="GGX59398.1"/>
    <property type="molecule type" value="Genomic_DNA"/>
</dbReference>
<reference evidence="13" key="2">
    <citation type="submission" date="2020-09" db="EMBL/GenBank/DDBJ databases">
        <authorList>
            <person name="Sun Q."/>
            <person name="Kim S."/>
        </authorList>
    </citation>
    <scope>NUCLEOTIDE SEQUENCE</scope>
    <source>
        <strain evidence="13">KCTC 22169</strain>
    </source>
</reference>
<keyword evidence="4 11" id="KW-0812">Transmembrane</keyword>
<feature type="transmembrane region" description="Helical" evidence="11">
    <location>
        <begin position="128"/>
        <end position="155"/>
    </location>
</feature>
<evidence type="ECO:0000256" key="7">
    <source>
        <dbReference type="ARBA" id="ARBA00023065"/>
    </source>
</evidence>
<feature type="domain" description="Citrate transporter-like" evidence="12">
    <location>
        <begin position="66"/>
        <end position="378"/>
    </location>
</feature>
<feature type="transmembrane region" description="Helical" evidence="11">
    <location>
        <begin position="316"/>
        <end position="334"/>
    </location>
</feature>
<feature type="transmembrane region" description="Helical" evidence="11">
    <location>
        <begin position="425"/>
        <end position="447"/>
    </location>
</feature>
<dbReference type="PANTHER" id="PTHR43269:SF2">
    <property type="entry name" value="SODIUM_PROTON ANTIPORTER 1-RELATED"/>
    <property type="match status" value="1"/>
</dbReference>
<evidence type="ECO:0000256" key="11">
    <source>
        <dbReference type="SAM" id="Phobius"/>
    </source>
</evidence>
<sequence length="451" mass="49558">MSLALFLIIAFFTLGYLAIIAEHGLKIDKTAPAIMSAVLCWSVYILFAGDLVAIDSLPNWFLEENAHMNSAELVHTWVGEHQLLTFLGEISSILFFLLGAMTIVEFVDAYGGFAIITDRITATRKVALLWMVTGLAFFMSAALDNLTTTIVMISLIRKLIASRQERLFFAGIIVVAANAGGAWSPIGDVTTTMLWIGGQITTLAIIKTLIIPSLVCAIVPMLWLSWSQRGQNVKPPQRVHQHEVDIVTKRHRNIIFGVGVGGLLFVPIFKTLTHLPPFMGMLLSLSVLWVVSEIIHHRADYDDDTELHITRILKRIDTPSVLFFLGILLAVSSLEATGLLHHLAVWLDETIGNINVIVFLIGLMSAVIDNVPLVAATMGMYDLSVYPTDHPTWEFLAYSAGTGGSCLIIGSAAGVAAMGMERINFFWYLKYITPLALLGYVAGAFTYQMMV</sequence>
<keyword evidence="14" id="KW-1185">Reference proteome</keyword>
<dbReference type="InterPro" id="IPR004680">
    <property type="entry name" value="Cit_transptr-like_dom"/>
</dbReference>